<accession>A0A0D7ANH2</accession>
<evidence type="ECO:0000313" key="2">
    <source>
        <dbReference type="Proteomes" id="UP000054144"/>
    </source>
</evidence>
<dbReference type="AlphaFoldDB" id="A0A0D7ANH2"/>
<feature type="non-terminal residue" evidence="1">
    <location>
        <position position="1"/>
    </location>
</feature>
<dbReference type="OrthoDB" id="2322999at2759"/>
<organism evidence="1 2">
    <name type="scientific">Fistulina hepatica ATCC 64428</name>
    <dbReference type="NCBI Taxonomy" id="1128425"/>
    <lineage>
        <taxon>Eukaryota</taxon>
        <taxon>Fungi</taxon>
        <taxon>Dikarya</taxon>
        <taxon>Basidiomycota</taxon>
        <taxon>Agaricomycotina</taxon>
        <taxon>Agaricomycetes</taxon>
        <taxon>Agaricomycetidae</taxon>
        <taxon>Agaricales</taxon>
        <taxon>Fistulinaceae</taxon>
        <taxon>Fistulina</taxon>
    </lineage>
</organism>
<protein>
    <submittedName>
        <fullName evidence="1">Uncharacterized protein</fullName>
    </submittedName>
</protein>
<reference evidence="1 2" key="1">
    <citation type="journal article" date="2015" name="Fungal Genet. Biol.">
        <title>Evolution of novel wood decay mechanisms in Agaricales revealed by the genome sequences of Fistulina hepatica and Cylindrobasidium torrendii.</title>
        <authorList>
            <person name="Floudas D."/>
            <person name="Held B.W."/>
            <person name="Riley R."/>
            <person name="Nagy L.G."/>
            <person name="Koehler G."/>
            <person name="Ransdell A.S."/>
            <person name="Younus H."/>
            <person name="Chow J."/>
            <person name="Chiniquy J."/>
            <person name="Lipzen A."/>
            <person name="Tritt A."/>
            <person name="Sun H."/>
            <person name="Haridas S."/>
            <person name="LaButti K."/>
            <person name="Ohm R.A."/>
            <person name="Kues U."/>
            <person name="Blanchette R.A."/>
            <person name="Grigoriev I.V."/>
            <person name="Minto R.E."/>
            <person name="Hibbett D.S."/>
        </authorList>
    </citation>
    <scope>NUCLEOTIDE SEQUENCE [LARGE SCALE GENOMIC DNA]</scope>
    <source>
        <strain evidence="1 2">ATCC 64428</strain>
    </source>
</reference>
<dbReference type="EMBL" id="KN881644">
    <property type="protein sequence ID" value="KIY52328.1"/>
    <property type="molecule type" value="Genomic_DNA"/>
</dbReference>
<keyword evidence="2" id="KW-1185">Reference proteome</keyword>
<sequence length="239" mass="26331">RRYNALPNIRVQPRLQDQHVGHVKALLEIIQNYGMGDVFGIHALHSHCALPVGTVRLESNVSLKGLTWTKATVIEKPDADNMHATFFKFNEDSVVTFEFAEGPSPFNMAKIPAEFISNIGSFLVKHDLTNIIALEVGNFAKSDGVEPEPTAEIEVQWGQDIPFTVVVPTSVLKQGVDNLIPTGWHVPATGVPDGKPPAGEHWNKVITPKETHKVHYDGIEPLTPANLVKMLVEQDIIVD</sequence>
<name>A0A0D7ANH2_9AGAR</name>
<gene>
    <name evidence="1" type="ORF">FISHEDRAFT_35476</name>
</gene>
<proteinExistence type="predicted"/>
<evidence type="ECO:0000313" key="1">
    <source>
        <dbReference type="EMBL" id="KIY52328.1"/>
    </source>
</evidence>
<dbReference type="Proteomes" id="UP000054144">
    <property type="component" value="Unassembled WGS sequence"/>
</dbReference>